<accession>A0A7S0QTU3</accession>
<name>A0A7S0QTU3_9CHLO</name>
<proteinExistence type="predicted"/>
<dbReference type="AlphaFoldDB" id="A0A7S0QTU3"/>
<gene>
    <name evidence="1" type="ORF">POBO1169_LOCUS5927</name>
</gene>
<protein>
    <submittedName>
        <fullName evidence="1">Uncharacterized protein</fullName>
    </submittedName>
</protein>
<reference evidence="1" key="1">
    <citation type="submission" date="2021-01" db="EMBL/GenBank/DDBJ databases">
        <authorList>
            <person name="Corre E."/>
            <person name="Pelletier E."/>
            <person name="Niang G."/>
            <person name="Scheremetjew M."/>
            <person name="Finn R."/>
            <person name="Kale V."/>
            <person name="Holt S."/>
            <person name="Cochrane G."/>
            <person name="Meng A."/>
            <person name="Brown T."/>
            <person name="Cohen L."/>
        </authorList>
    </citation>
    <scope>NUCLEOTIDE SEQUENCE</scope>
    <source>
        <strain evidence="1">CCMP722</strain>
    </source>
</reference>
<dbReference type="EMBL" id="HBFA01011368">
    <property type="protein sequence ID" value="CAD8659557.1"/>
    <property type="molecule type" value="Transcribed_RNA"/>
</dbReference>
<organism evidence="1">
    <name type="scientific">Pyramimonas obovata</name>
    <dbReference type="NCBI Taxonomy" id="1411642"/>
    <lineage>
        <taxon>Eukaryota</taxon>
        <taxon>Viridiplantae</taxon>
        <taxon>Chlorophyta</taxon>
        <taxon>Pyramimonadophyceae</taxon>
        <taxon>Pyramimonadales</taxon>
        <taxon>Pyramimonadaceae</taxon>
        <taxon>Pyramimonas</taxon>
        <taxon>Pyramimonas incertae sedis</taxon>
    </lineage>
</organism>
<evidence type="ECO:0000313" key="1">
    <source>
        <dbReference type="EMBL" id="CAD8659557.1"/>
    </source>
</evidence>
<sequence length="366" mass="40983">MLSWSGLRSIFRNGSRHDAERLGNRTLSARSGVSTRITKPIPGAHLVRRHFPKVLTRDVPQAIGGRGTSNRCSVSSRVRVRCVASEGDEELSDGCLSDGCEWQTMLARSDGSIGSLSEKPFSSPYAEVGPHGKYFDVIVDDVVCLDGHGAILELRCMDTNGSAMARDLHFPMFMNRLAAERLDCVYGCEVSWLPPELGELDRLQDQNLRRIYVKSICMEEPGKCAMFQTEDEESGEIKFVDSTYERAMAMAMRYEQPLRMSRDLLLACNADFLSRMMLLPGVQQRCSEEGCSRVAEVIAEWTRAATRLPALQRSLNAAISSEDYQEAEALKLEIEAADEELDNQLLPILFDLQDIYTDYSAIFKKL</sequence>